<dbReference type="Proteomes" id="UP000006049">
    <property type="component" value="Chromosome"/>
</dbReference>
<dbReference type="eggNOG" id="ENOG50341F2">
    <property type="taxonomic scope" value="Bacteria"/>
</dbReference>
<keyword evidence="1" id="KW-0732">Signal</keyword>
<accession>I3YX48</accession>
<sequence>MKNKFKFQKTVALLMFFSLFIIGVSCNDKKSEKNLKDQIDNLEDDENFAGSSKRDDICELMNKEDIMEVFGLSEENELEQKSSHGTICSYDWSINKGIMTLFSASLNFARDGQHTNSQIDAIWEGQNNGIYKKWNPEEVSDVGDKASWSDLGGGQLRVAEDGYIFYVSLSIMYGNKNMMDKQEKIEKTKILAKRVIERM</sequence>
<feature type="chain" id="PRO_5003684023" description="Lipoprotein" evidence="1">
    <location>
        <begin position="27"/>
        <end position="199"/>
    </location>
</feature>
<feature type="signal peptide" evidence="1">
    <location>
        <begin position="1"/>
        <end position="26"/>
    </location>
</feature>
<dbReference type="PROSITE" id="PS51257">
    <property type="entry name" value="PROKAR_LIPOPROTEIN"/>
    <property type="match status" value="1"/>
</dbReference>
<dbReference type="KEGG" id="asl:Aeqsu_2103"/>
<evidence type="ECO:0000313" key="2">
    <source>
        <dbReference type="EMBL" id="AFL81566.1"/>
    </source>
</evidence>
<reference evidence="2 3" key="1">
    <citation type="submission" date="2012-06" db="EMBL/GenBank/DDBJ databases">
        <title>The complete genome of Aequorivita sublithincola DSM 14238.</title>
        <authorList>
            <consortium name="US DOE Joint Genome Institute (JGI-PGF)"/>
            <person name="Lucas S."/>
            <person name="Copeland A."/>
            <person name="Lapidus A."/>
            <person name="Goodwin L."/>
            <person name="Pitluck S."/>
            <person name="Peters L."/>
            <person name="Munk A.C.C."/>
            <person name="Kyrpides N."/>
            <person name="Mavromatis K."/>
            <person name="Pagani I."/>
            <person name="Ivanova N."/>
            <person name="Ovchinnikova G."/>
            <person name="Zeytun A."/>
            <person name="Detter J.C."/>
            <person name="Han C."/>
            <person name="Land M."/>
            <person name="Hauser L."/>
            <person name="Markowitz V."/>
            <person name="Cheng J.-F."/>
            <person name="Hugenholtz P."/>
            <person name="Woyke T."/>
            <person name="Wu D."/>
            <person name="Tindall B."/>
            <person name="Faehnrich R."/>
            <person name="Brambilla E."/>
            <person name="Klenk H.-P."/>
            <person name="Eisen J.A."/>
        </authorList>
    </citation>
    <scope>NUCLEOTIDE SEQUENCE [LARGE SCALE GENOMIC DNA]</scope>
    <source>
        <strain evidence="3">DSM 14238 / LMG 21431 / ACAM 643 / 9-3</strain>
    </source>
</reference>
<evidence type="ECO:0000313" key="3">
    <source>
        <dbReference type="Proteomes" id="UP000006049"/>
    </source>
</evidence>
<evidence type="ECO:0000256" key="1">
    <source>
        <dbReference type="SAM" id="SignalP"/>
    </source>
</evidence>
<dbReference type="STRING" id="746697.Aeqsu_2103"/>
<protein>
    <recommendedName>
        <fullName evidence="4">Lipoprotein</fullName>
    </recommendedName>
</protein>
<dbReference type="AlphaFoldDB" id="I3YX48"/>
<dbReference type="OrthoDB" id="1431957at2"/>
<proteinExistence type="predicted"/>
<name>I3YX48_AEQSU</name>
<dbReference type="EMBL" id="CP003280">
    <property type="protein sequence ID" value="AFL81566.1"/>
    <property type="molecule type" value="Genomic_DNA"/>
</dbReference>
<dbReference type="PATRIC" id="fig|746697.3.peg.2140"/>
<gene>
    <name evidence="2" type="ordered locus">Aeqsu_2103</name>
</gene>
<dbReference type="RefSeq" id="WP_014782819.1">
    <property type="nucleotide sequence ID" value="NC_018013.1"/>
</dbReference>
<organism evidence="2 3">
    <name type="scientific">Aequorivita sublithincola (strain DSM 14238 / LMG 21431 / ACAM 643 / 9-3)</name>
    <dbReference type="NCBI Taxonomy" id="746697"/>
    <lineage>
        <taxon>Bacteria</taxon>
        <taxon>Pseudomonadati</taxon>
        <taxon>Bacteroidota</taxon>
        <taxon>Flavobacteriia</taxon>
        <taxon>Flavobacteriales</taxon>
        <taxon>Flavobacteriaceae</taxon>
        <taxon>Aequorivita</taxon>
    </lineage>
</organism>
<dbReference type="HOGENOM" id="CLU_1369689_0_0_10"/>
<evidence type="ECO:0008006" key="4">
    <source>
        <dbReference type="Google" id="ProtNLM"/>
    </source>
</evidence>
<keyword evidence="3" id="KW-1185">Reference proteome</keyword>